<feature type="compositionally biased region" description="Low complexity" evidence="1">
    <location>
        <begin position="320"/>
        <end position="338"/>
    </location>
</feature>
<feature type="chain" id="PRO_5039105762" evidence="2">
    <location>
        <begin position="29"/>
        <end position="338"/>
    </location>
</feature>
<evidence type="ECO:0000256" key="1">
    <source>
        <dbReference type="SAM" id="MobiDB-lite"/>
    </source>
</evidence>
<dbReference type="GO" id="GO:0043190">
    <property type="term" value="C:ATP-binding cassette (ABC) transporter complex"/>
    <property type="evidence" value="ECO:0007669"/>
    <property type="project" value="InterPro"/>
</dbReference>
<dbReference type="Pfam" id="PF04069">
    <property type="entry name" value="OpuAC"/>
    <property type="match status" value="1"/>
</dbReference>
<dbReference type="Gene3D" id="3.40.190.120">
    <property type="entry name" value="Osmoprotection protein (prox), domain 2"/>
    <property type="match status" value="1"/>
</dbReference>
<feature type="region of interest" description="Disordered" evidence="1">
    <location>
        <begin position="319"/>
        <end position="338"/>
    </location>
</feature>
<feature type="domain" description="ABC-type glycine betaine transport system substrate-binding" evidence="3">
    <location>
        <begin position="57"/>
        <end position="316"/>
    </location>
</feature>
<dbReference type="Proteomes" id="UP000306985">
    <property type="component" value="Unassembled WGS sequence"/>
</dbReference>
<feature type="signal peptide" evidence="2">
    <location>
        <begin position="1"/>
        <end position="28"/>
    </location>
</feature>
<dbReference type="InterPro" id="IPR007210">
    <property type="entry name" value="ABC_Gly_betaine_transp_sub-bd"/>
</dbReference>
<evidence type="ECO:0000313" key="4">
    <source>
        <dbReference type="EMBL" id="TKV62244.1"/>
    </source>
</evidence>
<reference evidence="4 5" key="1">
    <citation type="submission" date="2019-05" db="EMBL/GenBank/DDBJ databases">
        <title>Nakamurella sp. N5BH11, whole genome shotgun sequence.</title>
        <authorList>
            <person name="Tuo L."/>
        </authorList>
    </citation>
    <scope>NUCLEOTIDE SEQUENCE [LARGE SCALE GENOMIC DNA]</scope>
    <source>
        <strain evidence="4 5">N5BH11</strain>
    </source>
</reference>
<comment type="caution">
    <text evidence="4">The sequence shown here is derived from an EMBL/GenBank/DDBJ whole genome shotgun (WGS) entry which is preliminary data.</text>
</comment>
<evidence type="ECO:0000313" key="5">
    <source>
        <dbReference type="Proteomes" id="UP000306985"/>
    </source>
</evidence>
<dbReference type="AlphaFoldDB" id="A0A4U6QNH4"/>
<name>A0A4U6QNH4_9ACTN</name>
<dbReference type="Gene3D" id="3.40.190.10">
    <property type="entry name" value="Periplasmic binding protein-like II"/>
    <property type="match status" value="1"/>
</dbReference>
<evidence type="ECO:0000259" key="3">
    <source>
        <dbReference type="Pfam" id="PF04069"/>
    </source>
</evidence>
<gene>
    <name evidence="4" type="ORF">FDO65_07925</name>
</gene>
<evidence type="ECO:0000256" key="2">
    <source>
        <dbReference type="SAM" id="SignalP"/>
    </source>
</evidence>
<dbReference type="SUPFAM" id="SSF53850">
    <property type="entry name" value="Periplasmic binding protein-like II"/>
    <property type="match status" value="1"/>
</dbReference>
<dbReference type="OrthoDB" id="9781705at2"/>
<sequence length="338" mass="34398">MFSRSSSTGRRRLAGIAAVGTAAALALTACGGSSDPLSGGGTSASSTAASSGGGGGSLVIGSANFPESALLANIYAKALDANGVQATTNLNIGSREVYLKALEDGSINLVPEYSGVLLQYFDTSATAVSSEDVYAALLEKTPTDLQVLDKSPAQDKDAVVVTQDTASKYNLKSIADLQPVAGEIVLGGPPEWATRQTGVPGLKEKYGLDFKEFKALDAGGPLTLNALLGDQIQAANLFTTDPAIPANNLVVLEDPQNLFAAENILPLIAKSKNSPVITDTLNQVSAKLTTEDLTALLSRVTVDKEDSVAVAEDWVSKNITAGSGSSGSSAASSTATSG</sequence>
<dbReference type="EMBL" id="SZZH01000001">
    <property type="protein sequence ID" value="TKV62244.1"/>
    <property type="molecule type" value="Genomic_DNA"/>
</dbReference>
<keyword evidence="5" id="KW-1185">Reference proteome</keyword>
<dbReference type="CDD" id="cd13606">
    <property type="entry name" value="PBP2_ProX_like"/>
    <property type="match status" value="1"/>
</dbReference>
<dbReference type="PROSITE" id="PS51257">
    <property type="entry name" value="PROKAR_LIPOPROTEIN"/>
    <property type="match status" value="1"/>
</dbReference>
<protein>
    <submittedName>
        <fullName evidence="4">ABC transporter substrate-binding protein</fullName>
    </submittedName>
</protein>
<accession>A0A4U6QNH4</accession>
<proteinExistence type="predicted"/>
<keyword evidence="2" id="KW-0732">Signal</keyword>
<dbReference type="GO" id="GO:0022857">
    <property type="term" value="F:transmembrane transporter activity"/>
    <property type="evidence" value="ECO:0007669"/>
    <property type="project" value="InterPro"/>
</dbReference>
<organism evidence="4 5">
    <name type="scientific">Nakamurella flava</name>
    <dbReference type="NCBI Taxonomy" id="2576308"/>
    <lineage>
        <taxon>Bacteria</taxon>
        <taxon>Bacillati</taxon>
        <taxon>Actinomycetota</taxon>
        <taxon>Actinomycetes</taxon>
        <taxon>Nakamurellales</taxon>
        <taxon>Nakamurellaceae</taxon>
        <taxon>Nakamurella</taxon>
    </lineage>
</organism>